<proteinExistence type="predicted"/>
<feature type="transmembrane region" description="Helical" evidence="2">
    <location>
        <begin position="237"/>
        <end position="255"/>
    </location>
</feature>
<evidence type="ECO:0008006" key="5">
    <source>
        <dbReference type="Google" id="ProtNLM"/>
    </source>
</evidence>
<accession>A0AAE2BZ01</accession>
<feature type="compositionally biased region" description="Low complexity" evidence="1">
    <location>
        <begin position="558"/>
        <end position="567"/>
    </location>
</feature>
<keyword evidence="2" id="KW-0812">Transmembrane</keyword>
<feature type="compositionally biased region" description="Gly residues" evidence="1">
    <location>
        <begin position="521"/>
        <end position="547"/>
    </location>
</feature>
<sequence>MAATAVALSSSSEVGSDGPVLNLINKRLRALRKKLNRISQMEESVSQGKTLNKEQEETLRSKPSVLAGIDELEKLRQPLSQAVNQEIQLALEKNKQSPETATEERTEEEGTVEPGADGEKDGVSAVSDLLSLVYFGSIFDVKTLMRAQDNMLTRTHERNCCLTYDYVTDDDAAGDPLQEWDLDLIAMLGSLLISRPVNSSLSHKNALQTCAEHAKLWLAKSEQPIDPNLNITCMRTFQLLSNLAILLVLILNTCICSRKAWFEKCCYYEVLQNALTSFYSVISLVNFEIRIIVYLFLLMGTILDAGLREKLDKIMASDYFTTTPEIKAPVEVAAAVGNYTSFQVPVHASVIPQDNFTLPVEGSAAEYEQETISDDECFIMTMMAGSLHDWTEITLFLMLFLDTTCDVLASVTGFTVLFTCNFELLGDSIYLSLVHAWQSFGFKPLEEESPNSNGNEMYGDETGPFEEPHQVGGSEGENVSELQAQAEPGIPDTEEDQNSRDVDLKEQQHTTRRSHQNYRGGRSGGGGGRRGYSNGRGGRGTTRGGYQNGRSQFYDQPGSYYPRNNYRGRGGRGMGGNYSYHASSSNAGNVQMAS</sequence>
<evidence type="ECO:0000313" key="3">
    <source>
        <dbReference type="EMBL" id="KAK4402919.1"/>
    </source>
</evidence>
<comment type="caution">
    <text evidence="3">The sequence shown here is derived from an EMBL/GenBank/DDBJ whole genome shotgun (WGS) entry which is preliminary data.</text>
</comment>
<feature type="compositionally biased region" description="Polar residues" evidence="1">
    <location>
        <begin position="581"/>
        <end position="594"/>
    </location>
</feature>
<reference evidence="3" key="1">
    <citation type="submission" date="2020-06" db="EMBL/GenBank/DDBJ databases">
        <authorList>
            <person name="Li T."/>
            <person name="Hu X."/>
            <person name="Zhang T."/>
            <person name="Song X."/>
            <person name="Zhang H."/>
            <person name="Dai N."/>
            <person name="Sheng W."/>
            <person name="Hou X."/>
            <person name="Wei L."/>
        </authorList>
    </citation>
    <scope>NUCLEOTIDE SEQUENCE</scope>
    <source>
        <strain evidence="3">K16</strain>
        <tissue evidence="3">Leaf</tissue>
    </source>
</reference>
<dbReference type="PANTHER" id="PTHR37736">
    <property type="entry name" value="GLYCINE-RICH PROTEIN"/>
    <property type="match status" value="1"/>
</dbReference>
<evidence type="ECO:0000313" key="4">
    <source>
        <dbReference type="Proteomes" id="UP001289374"/>
    </source>
</evidence>
<name>A0AAE2BZ01_9LAMI</name>
<feature type="region of interest" description="Disordered" evidence="1">
    <location>
        <begin position="91"/>
        <end position="120"/>
    </location>
</feature>
<protein>
    <recommendedName>
        <fullName evidence="5">Glycine-rich protein</fullName>
    </recommendedName>
</protein>
<keyword evidence="4" id="KW-1185">Reference proteome</keyword>
<gene>
    <name evidence="3" type="ORF">Sango_1032600</name>
</gene>
<feature type="compositionally biased region" description="Basic and acidic residues" evidence="1">
    <location>
        <begin position="497"/>
        <end position="509"/>
    </location>
</feature>
<dbReference type="PANTHER" id="PTHR37736:SF1">
    <property type="entry name" value="GLYCINE-RICH PROTEIN"/>
    <property type="match status" value="1"/>
</dbReference>
<dbReference type="AlphaFoldDB" id="A0AAE2BZ01"/>
<reference evidence="3" key="2">
    <citation type="journal article" date="2024" name="Plant">
        <title>Genomic evolution and insights into agronomic trait innovations of Sesamum species.</title>
        <authorList>
            <person name="Miao H."/>
            <person name="Wang L."/>
            <person name="Qu L."/>
            <person name="Liu H."/>
            <person name="Sun Y."/>
            <person name="Le M."/>
            <person name="Wang Q."/>
            <person name="Wei S."/>
            <person name="Zheng Y."/>
            <person name="Lin W."/>
            <person name="Duan Y."/>
            <person name="Cao H."/>
            <person name="Xiong S."/>
            <person name="Wang X."/>
            <person name="Wei L."/>
            <person name="Li C."/>
            <person name="Ma Q."/>
            <person name="Ju M."/>
            <person name="Zhao R."/>
            <person name="Li G."/>
            <person name="Mu C."/>
            <person name="Tian Q."/>
            <person name="Mei H."/>
            <person name="Zhang T."/>
            <person name="Gao T."/>
            <person name="Zhang H."/>
        </authorList>
    </citation>
    <scope>NUCLEOTIDE SEQUENCE</scope>
    <source>
        <strain evidence="3">K16</strain>
    </source>
</reference>
<keyword evidence="2" id="KW-1133">Transmembrane helix</keyword>
<feature type="region of interest" description="Disordered" evidence="1">
    <location>
        <begin position="444"/>
        <end position="594"/>
    </location>
</feature>
<keyword evidence="2" id="KW-0472">Membrane</keyword>
<evidence type="ECO:0000256" key="1">
    <source>
        <dbReference type="SAM" id="MobiDB-lite"/>
    </source>
</evidence>
<organism evidence="3 4">
    <name type="scientific">Sesamum angolense</name>
    <dbReference type="NCBI Taxonomy" id="2727404"/>
    <lineage>
        <taxon>Eukaryota</taxon>
        <taxon>Viridiplantae</taxon>
        <taxon>Streptophyta</taxon>
        <taxon>Embryophyta</taxon>
        <taxon>Tracheophyta</taxon>
        <taxon>Spermatophyta</taxon>
        <taxon>Magnoliopsida</taxon>
        <taxon>eudicotyledons</taxon>
        <taxon>Gunneridae</taxon>
        <taxon>Pentapetalae</taxon>
        <taxon>asterids</taxon>
        <taxon>lamiids</taxon>
        <taxon>Lamiales</taxon>
        <taxon>Pedaliaceae</taxon>
        <taxon>Sesamum</taxon>
    </lineage>
</organism>
<dbReference type="Proteomes" id="UP001289374">
    <property type="component" value="Unassembled WGS sequence"/>
</dbReference>
<dbReference type="EMBL" id="JACGWL010000005">
    <property type="protein sequence ID" value="KAK4402919.1"/>
    <property type="molecule type" value="Genomic_DNA"/>
</dbReference>
<evidence type="ECO:0000256" key="2">
    <source>
        <dbReference type="SAM" id="Phobius"/>
    </source>
</evidence>